<accession>A0AAV5T1D9</accession>
<organism evidence="1 2">
    <name type="scientific">Pristionchus entomophagus</name>
    <dbReference type="NCBI Taxonomy" id="358040"/>
    <lineage>
        <taxon>Eukaryota</taxon>
        <taxon>Metazoa</taxon>
        <taxon>Ecdysozoa</taxon>
        <taxon>Nematoda</taxon>
        <taxon>Chromadorea</taxon>
        <taxon>Rhabditida</taxon>
        <taxon>Rhabditina</taxon>
        <taxon>Diplogasteromorpha</taxon>
        <taxon>Diplogasteroidea</taxon>
        <taxon>Neodiplogasteridae</taxon>
        <taxon>Pristionchus</taxon>
    </lineage>
</organism>
<feature type="non-terminal residue" evidence="1">
    <location>
        <position position="87"/>
    </location>
</feature>
<comment type="caution">
    <text evidence="1">The sequence shown here is derived from an EMBL/GenBank/DDBJ whole genome shotgun (WGS) entry which is preliminary data.</text>
</comment>
<gene>
    <name evidence="1" type="ORF">PENTCL1PPCAC_10203</name>
</gene>
<proteinExistence type="predicted"/>
<feature type="non-terminal residue" evidence="1">
    <location>
        <position position="1"/>
    </location>
</feature>
<dbReference type="EMBL" id="BTSX01000003">
    <property type="protein sequence ID" value="GMS88028.1"/>
    <property type="molecule type" value="Genomic_DNA"/>
</dbReference>
<keyword evidence="2" id="KW-1185">Reference proteome</keyword>
<dbReference type="AlphaFoldDB" id="A0AAV5T1D9"/>
<protein>
    <submittedName>
        <fullName evidence="1">Uncharacterized protein</fullName>
    </submittedName>
</protein>
<evidence type="ECO:0000313" key="2">
    <source>
        <dbReference type="Proteomes" id="UP001432027"/>
    </source>
</evidence>
<evidence type="ECO:0000313" key="1">
    <source>
        <dbReference type="EMBL" id="GMS88028.1"/>
    </source>
</evidence>
<dbReference type="Proteomes" id="UP001432027">
    <property type="component" value="Unassembled WGS sequence"/>
</dbReference>
<reference evidence="1" key="1">
    <citation type="submission" date="2023-10" db="EMBL/GenBank/DDBJ databases">
        <title>Genome assembly of Pristionchus species.</title>
        <authorList>
            <person name="Yoshida K."/>
            <person name="Sommer R.J."/>
        </authorList>
    </citation>
    <scope>NUCLEOTIDE SEQUENCE</scope>
    <source>
        <strain evidence="1">RS0144</strain>
    </source>
</reference>
<name>A0AAV5T1D9_9BILA</name>
<sequence length="87" mass="9873">LILTQTASYINRVLLLFHEATILVQSHDSSSVFFQLLINVSYQMHALPVAKCSSSLINEIREYFVNSESAEVEHVAAHSFRDPRLIL</sequence>